<organism evidence="2 3">
    <name type="scientific">Triangularia verruculosa</name>
    <dbReference type="NCBI Taxonomy" id="2587418"/>
    <lineage>
        <taxon>Eukaryota</taxon>
        <taxon>Fungi</taxon>
        <taxon>Dikarya</taxon>
        <taxon>Ascomycota</taxon>
        <taxon>Pezizomycotina</taxon>
        <taxon>Sordariomycetes</taxon>
        <taxon>Sordariomycetidae</taxon>
        <taxon>Sordariales</taxon>
        <taxon>Podosporaceae</taxon>
        <taxon>Triangularia</taxon>
    </lineage>
</organism>
<keyword evidence="1" id="KW-0732">Signal</keyword>
<reference evidence="2" key="2">
    <citation type="submission" date="2023-05" db="EMBL/GenBank/DDBJ databases">
        <authorList>
            <consortium name="Lawrence Berkeley National Laboratory"/>
            <person name="Steindorff A."/>
            <person name="Hensen N."/>
            <person name="Bonometti L."/>
            <person name="Westerberg I."/>
            <person name="Brannstrom I.O."/>
            <person name="Guillou S."/>
            <person name="Cros-Aarteil S."/>
            <person name="Calhoun S."/>
            <person name="Haridas S."/>
            <person name="Kuo A."/>
            <person name="Mondo S."/>
            <person name="Pangilinan J."/>
            <person name="Riley R."/>
            <person name="Labutti K."/>
            <person name="Andreopoulos B."/>
            <person name="Lipzen A."/>
            <person name="Chen C."/>
            <person name="Yanf M."/>
            <person name="Daum C."/>
            <person name="Ng V."/>
            <person name="Clum A."/>
            <person name="Ohm R."/>
            <person name="Martin F."/>
            <person name="Silar P."/>
            <person name="Natvig D."/>
            <person name="Lalanne C."/>
            <person name="Gautier V."/>
            <person name="Ament-Velasquez S.L."/>
            <person name="Kruys A."/>
            <person name="Hutchinson M.I."/>
            <person name="Powell A.J."/>
            <person name="Barry K."/>
            <person name="Miller A.N."/>
            <person name="Grigoriev I.V."/>
            <person name="Debuchy R."/>
            <person name="Gladieux P."/>
            <person name="Thoren M.H."/>
            <person name="Johannesson H."/>
        </authorList>
    </citation>
    <scope>NUCLEOTIDE SEQUENCE</scope>
    <source>
        <strain evidence="2">CBS 315.58</strain>
    </source>
</reference>
<feature type="chain" id="PRO_5043004653" description="Secreted protein" evidence="1">
    <location>
        <begin position="18"/>
        <end position="71"/>
    </location>
</feature>
<proteinExistence type="predicted"/>
<evidence type="ECO:0000313" key="2">
    <source>
        <dbReference type="EMBL" id="KAK4198448.1"/>
    </source>
</evidence>
<dbReference type="Proteomes" id="UP001303160">
    <property type="component" value="Unassembled WGS sequence"/>
</dbReference>
<keyword evidence="3" id="KW-1185">Reference proteome</keyword>
<evidence type="ECO:0000313" key="3">
    <source>
        <dbReference type="Proteomes" id="UP001303160"/>
    </source>
</evidence>
<protein>
    <recommendedName>
        <fullName evidence="4">Secreted protein</fullName>
    </recommendedName>
</protein>
<dbReference type="EMBL" id="MU863946">
    <property type="protein sequence ID" value="KAK4198448.1"/>
    <property type="molecule type" value="Genomic_DNA"/>
</dbReference>
<comment type="caution">
    <text evidence="2">The sequence shown here is derived from an EMBL/GenBank/DDBJ whole genome shotgun (WGS) entry which is preliminary data.</text>
</comment>
<name>A0AAN6XE49_9PEZI</name>
<evidence type="ECO:0008006" key="4">
    <source>
        <dbReference type="Google" id="ProtNLM"/>
    </source>
</evidence>
<evidence type="ECO:0000256" key="1">
    <source>
        <dbReference type="SAM" id="SignalP"/>
    </source>
</evidence>
<dbReference type="AlphaFoldDB" id="A0AAN6XE49"/>
<accession>A0AAN6XE49</accession>
<feature type="signal peptide" evidence="1">
    <location>
        <begin position="1"/>
        <end position="17"/>
    </location>
</feature>
<sequence length="71" mass="8323">MFSVAFWYLASFRVTTAVRNHLLQVSRKNPRMLIPSVCPSHRPNSTLARDLRAVYFERYITLSLVADFMFL</sequence>
<reference evidence="2" key="1">
    <citation type="journal article" date="2023" name="Mol. Phylogenet. Evol.">
        <title>Genome-scale phylogeny and comparative genomics of the fungal order Sordariales.</title>
        <authorList>
            <person name="Hensen N."/>
            <person name="Bonometti L."/>
            <person name="Westerberg I."/>
            <person name="Brannstrom I.O."/>
            <person name="Guillou S."/>
            <person name="Cros-Aarteil S."/>
            <person name="Calhoun S."/>
            <person name="Haridas S."/>
            <person name="Kuo A."/>
            <person name="Mondo S."/>
            <person name="Pangilinan J."/>
            <person name="Riley R."/>
            <person name="LaButti K."/>
            <person name="Andreopoulos B."/>
            <person name="Lipzen A."/>
            <person name="Chen C."/>
            <person name="Yan M."/>
            <person name="Daum C."/>
            <person name="Ng V."/>
            <person name="Clum A."/>
            <person name="Steindorff A."/>
            <person name="Ohm R.A."/>
            <person name="Martin F."/>
            <person name="Silar P."/>
            <person name="Natvig D.O."/>
            <person name="Lalanne C."/>
            <person name="Gautier V."/>
            <person name="Ament-Velasquez S.L."/>
            <person name="Kruys A."/>
            <person name="Hutchinson M.I."/>
            <person name="Powell A.J."/>
            <person name="Barry K."/>
            <person name="Miller A.N."/>
            <person name="Grigoriev I.V."/>
            <person name="Debuchy R."/>
            <person name="Gladieux P."/>
            <person name="Hiltunen Thoren M."/>
            <person name="Johannesson H."/>
        </authorList>
    </citation>
    <scope>NUCLEOTIDE SEQUENCE</scope>
    <source>
        <strain evidence="2">CBS 315.58</strain>
    </source>
</reference>
<gene>
    <name evidence="2" type="ORF">QBC40DRAFT_93425</name>
</gene>